<feature type="compositionally biased region" description="Basic and acidic residues" evidence="6">
    <location>
        <begin position="573"/>
        <end position="582"/>
    </location>
</feature>
<dbReference type="GO" id="GO:0005737">
    <property type="term" value="C:cytoplasm"/>
    <property type="evidence" value="ECO:0007669"/>
    <property type="project" value="UniProtKB-SubCell"/>
</dbReference>
<feature type="region of interest" description="Disordered" evidence="6">
    <location>
        <begin position="513"/>
        <end position="553"/>
    </location>
</feature>
<accession>A0A176VVE6</accession>
<evidence type="ECO:0000256" key="5">
    <source>
        <dbReference type="ARBA" id="ARBA00022490"/>
    </source>
</evidence>
<dbReference type="GO" id="GO:0005096">
    <property type="term" value="F:GTPase activator activity"/>
    <property type="evidence" value="ECO:0007669"/>
    <property type="project" value="UniProtKB-KW"/>
</dbReference>
<dbReference type="InterPro" id="IPR026147">
    <property type="entry name" value="Rab3GAP1_conserved"/>
</dbReference>
<evidence type="ECO:0000313" key="9">
    <source>
        <dbReference type="EMBL" id="OAE24727.1"/>
    </source>
</evidence>
<evidence type="ECO:0000256" key="2">
    <source>
        <dbReference type="ARBA" id="ARBA00008856"/>
    </source>
</evidence>
<evidence type="ECO:0000259" key="7">
    <source>
        <dbReference type="Pfam" id="PF13890"/>
    </source>
</evidence>
<gene>
    <name evidence="9" type="ORF">AXG93_2016s1320</name>
    <name evidence="8" type="ORF">Mp_3g06100</name>
</gene>
<dbReference type="Proteomes" id="UP001162541">
    <property type="component" value="Chromosome 3"/>
</dbReference>
<keyword evidence="10" id="KW-1185">Reference proteome</keyword>
<feature type="compositionally biased region" description="Low complexity" evidence="6">
    <location>
        <begin position="20"/>
        <end position="29"/>
    </location>
</feature>
<feature type="region of interest" description="Disordered" evidence="6">
    <location>
        <begin position="262"/>
        <end position="287"/>
    </location>
</feature>
<evidence type="ECO:0000256" key="3">
    <source>
        <dbReference type="ARBA" id="ARBA00015817"/>
    </source>
</evidence>
<feature type="region of interest" description="Disordered" evidence="6">
    <location>
        <begin position="1"/>
        <end position="35"/>
    </location>
</feature>
<reference evidence="8" key="2">
    <citation type="journal article" date="2019" name="Curr. Biol.">
        <title>Chromatin organization in early land plants reveals an ancestral association between H3K27me3, transposons, and constitutive heterochromatin.</title>
        <authorList>
            <person name="Montgomery S.A."/>
            <person name="Tanizawa Y."/>
            <person name="Galik B."/>
            <person name="Wang N."/>
            <person name="Ito T."/>
            <person name="Mochizuki T."/>
            <person name="Akimcheva S."/>
            <person name="Bowman J."/>
            <person name="Cognat V."/>
            <person name="Drouard L."/>
            <person name="Ekker H."/>
            <person name="Houng S."/>
            <person name="Kohchi T."/>
            <person name="Lin S."/>
            <person name="Liu L.D."/>
            <person name="Nakamura Y."/>
            <person name="Valeeva L.R."/>
            <person name="Shakirov E.V."/>
            <person name="Shippen D.E."/>
            <person name="Wei W."/>
            <person name="Yagura M."/>
            <person name="Yamaoka S."/>
            <person name="Yamato K.T."/>
            <person name="Liu C."/>
            <person name="Berger F."/>
        </authorList>
    </citation>
    <scope>NUCLEOTIDE SEQUENCE [LARGE SCALE GENOMIC DNA]</scope>
    <source>
        <strain evidence="8">Tak-1</strain>
    </source>
</reference>
<dbReference type="AlphaFoldDB" id="A0A176VVE6"/>
<evidence type="ECO:0000313" key="8">
    <source>
        <dbReference type="EMBL" id="BBN04605.1"/>
    </source>
</evidence>
<evidence type="ECO:0000313" key="11">
    <source>
        <dbReference type="Proteomes" id="UP001162541"/>
    </source>
</evidence>
<feature type="compositionally biased region" description="Basic and acidic residues" evidence="6">
    <location>
        <begin position="522"/>
        <end position="543"/>
    </location>
</feature>
<organism evidence="9 10">
    <name type="scientific">Marchantia polymorpha subsp. ruderalis</name>
    <dbReference type="NCBI Taxonomy" id="1480154"/>
    <lineage>
        <taxon>Eukaryota</taxon>
        <taxon>Viridiplantae</taxon>
        <taxon>Streptophyta</taxon>
        <taxon>Embryophyta</taxon>
        <taxon>Marchantiophyta</taxon>
        <taxon>Marchantiopsida</taxon>
        <taxon>Marchantiidae</taxon>
        <taxon>Marchantiales</taxon>
        <taxon>Marchantiaceae</taxon>
        <taxon>Marchantia</taxon>
    </lineage>
</organism>
<proteinExistence type="inferred from homology"/>
<comment type="subcellular location">
    <subcellularLocation>
        <location evidence="1">Cytoplasm</location>
    </subcellularLocation>
</comment>
<keyword evidence="4" id="KW-0343">GTPase activation</keyword>
<evidence type="ECO:0000256" key="4">
    <source>
        <dbReference type="ARBA" id="ARBA00022468"/>
    </source>
</evidence>
<dbReference type="EMBL" id="LVLJ01002490">
    <property type="protein sequence ID" value="OAE24727.1"/>
    <property type="molecule type" value="Genomic_DNA"/>
</dbReference>
<dbReference type="EMBL" id="AP019868">
    <property type="protein sequence ID" value="BBN04605.1"/>
    <property type="molecule type" value="Genomic_DNA"/>
</dbReference>
<feature type="region of interest" description="Disordered" evidence="6">
    <location>
        <begin position="573"/>
        <end position="601"/>
    </location>
</feature>
<feature type="compositionally biased region" description="Acidic residues" evidence="6">
    <location>
        <begin position="275"/>
        <end position="287"/>
    </location>
</feature>
<feature type="domain" description="Rab3GAP catalytic subunit conserved" evidence="7">
    <location>
        <begin position="645"/>
        <end position="819"/>
    </location>
</feature>
<evidence type="ECO:0000256" key="1">
    <source>
        <dbReference type="ARBA" id="ARBA00004496"/>
    </source>
</evidence>
<dbReference type="PANTHER" id="PTHR21422">
    <property type="entry name" value="RAB3 GTPASE-ACTIVATING PROTEIN CATALYTIC SUBUNIT"/>
    <property type="match status" value="1"/>
</dbReference>
<dbReference type="InterPro" id="IPR045700">
    <property type="entry name" value="Rab3GAP1"/>
</dbReference>
<keyword evidence="5" id="KW-0963">Cytoplasm</keyword>
<feature type="region of interest" description="Disordered" evidence="6">
    <location>
        <begin position="617"/>
        <end position="653"/>
    </location>
</feature>
<sequence>MEKMEKVEKMANAPGDRFMGSPSTSSTSGAVSDVEPDDLEGFDDYTIASSWEKFIANVEEICREWQAAGPYDLLNLGATLVQGSRNLHRIHKQVPFGKKLYVLILFFEVGSGDDSKEEWPAGLHHLQLYFGVTDFLVAVPVTLSGVILDAPEATTLLSTVAVALSSCGSHWPAFVPVHDRTRKAYRGVQGTSSSYSITFEADRIGSWVPVRFMHLEGLYELFVSKVAFTAPNTAAVPSLRVEFTMRLTYQAPMIGYEYQNKGGPSSVAEAKPDYDGESPNEPTWDEDLPWAEWHSVDDPIKGFELIAIWNKRFVNDSMEMSEYENTSTFNADEWFLIPTFAMDKEDDQPEEGFAVRLEGLAKAFHVAGNAQFLEDFANVVKPEMDLLLETFNVPPPGVLERVVKDLFYEAVTPTGEGFTYESRGHSVKGAPRDSLFGRFVMQSLFFGTCNIKAISELWLEFVREIRWYWEECQTLPRVSPDESPDLRTCLLHQKLQMLAVCIKLKSEEKAKNKSAKFAASAEKTEDEKTRASQREQNDNHQQNDELNVPNLDVNHNVDMDTKLQELNLKEVDGHFTDSKSPEDEMESLFNPGSKSPEPPLQIEAWEHPGEDAIVEHGQRSPSVHSSEDDEKWESCSTGDDEAESKDERKGSAGPLGNMMLLNVYEPLHVPITQRLPVMTEDMLLERKQAIAALSRSHSEKEARIRLQTDILASDMSAFKAANPGAVFEDFVRWHLPDDWIEDDHEYVQDGYSYSRFLSISTETENNGEPWPPRGRLSQKMSQPGNVWAQIWDQILPEAAYEQRPLFDYKREGEKVMHYLDTVRPQQLIGQMLCTAFMTCTDVLKRTKTGDFSRLQSELAQLYSSADIVLEPISTLSKSDLPSNEDVEVWNKALLKLCGVFRTAERNVFVAASLYQKLKLAPRSLEGLYNSFLRDGKGLARVSVGGSSNSKDEREQIAELFPPPDSTIDLGKRLRMGNYLNGYEPDVREVKLQCYEDDLQKTSGSRNGRRTGGKGMASHRMYISGTANDLQVALSVVSRD</sequence>
<evidence type="ECO:0000256" key="6">
    <source>
        <dbReference type="SAM" id="MobiDB-lite"/>
    </source>
</evidence>
<dbReference type="Pfam" id="PF13890">
    <property type="entry name" value="Rab3-GTPase_cat"/>
    <property type="match status" value="1"/>
</dbReference>
<reference evidence="11" key="3">
    <citation type="journal article" date="2020" name="Curr. Biol.">
        <title>Chromatin organization in early land plants reveals an ancestral association between H3K27me3, transposons, and constitutive heterochromatin.</title>
        <authorList>
            <person name="Montgomery S.A."/>
            <person name="Tanizawa Y."/>
            <person name="Galik B."/>
            <person name="Wang N."/>
            <person name="Ito T."/>
            <person name="Mochizuki T."/>
            <person name="Akimcheva S."/>
            <person name="Bowman J.L."/>
            <person name="Cognat V."/>
            <person name="Marechal-Drouard L."/>
            <person name="Ekker H."/>
            <person name="Hong S.F."/>
            <person name="Kohchi T."/>
            <person name="Lin S.S."/>
            <person name="Liu L.D."/>
            <person name="Nakamura Y."/>
            <person name="Valeeva L.R."/>
            <person name="Shakirov E.V."/>
            <person name="Shippen D.E."/>
            <person name="Wei W.L."/>
            <person name="Yagura M."/>
            <person name="Yamaoka S."/>
            <person name="Yamato K.T."/>
            <person name="Liu C."/>
            <person name="Berger F."/>
        </authorList>
    </citation>
    <scope>NUCLEOTIDE SEQUENCE [LARGE SCALE GENOMIC DNA]</scope>
    <source>
        <strain evidence="11">Tak-1</strain>
    </source>
</reference>
<evidence type="ECO:0000313" key="10">
    <source>
        <dbReference type="Proteomes" id="UP000077202"/>
    </source>
</evidence>
<comment type="similarity">
    <text evidence="2">Belongs to the Rab3-GAP catalytic subunit family.</text>
</comment>
<reference evidence="9 10" key="1">
    <citation type="submission" date="2016-03" db="EMBL/GenBank/DDBJ databases">
        <title>Mechanisms controlling the formation of the plant cell surface in tip-growing cells are functionally conserved among land plants.</title>
        <authorList>
            <person name="Honkanen S."/>
            <person name="Jones V.A."/>
            <person name="Morieri G."/>
            <person name="Champion C."/>
            <person name="Hetherington A.J."/>
            <person name="Kelly S."/>
            <person name="Saint-Marcoux D."/>
            <person name="Proust H."/>
            <person name="Prescott H."/>
            <person name="Dolan L."/>
        </authorList>
    </citation>
    <scope>NUCLEOTIDE SEQUENCE [LARGE SCALE GENOMIC DNA]</scope>
    <source>
        <strain evidence="10">cv. Tak-1 and cv. Tak-2</strain>
        <tissue evidence="9">Whole gametophyte</tissue>
    </source>
</reference>
<dbReference type="Proteomes" id="UP000077202">
    <property type="component" value="Unassembled WGS sequence"/>
</dbReference>
<dbReference type="PANTHER" id="PTHR21422:SF9">
    <property type="entry name" value="RAB3 GTPASE-ACTIVATING PROTEIN CATALYTIC SUBUNIT"/>
    <property type="match status" value="1"/>
</dbReference>
<name>A0A176VVE6_MARPO</name>
<protein>
    <recommendedName>
        <fullName evidence="3">Rab3 GTPase-activating protein catalytic subunit</fullName>
    </recommendedName>
</protein>